<protein>
    <submittedName>
        <fullName evidence="3">Uncharacterized protein</fullName>
    </submittedName>
</protein>
<dbReference type="RefSeq" id="XP_040718090.1">
    <property type="nucleotide sequence ID" value="XM_040855508.1"/>
</dbReference>
<sequence length="132" mass="14264">MPSQPPRPIRRGRPPPSAATSKGVPTAATAATQGGIPIKKLIWTGAFAAVTIVGSLYGAGLKTQREYKAERQQFIEATPEERIHALEHRRGVLMSQKIPLEMKLRDLRVRLKAEEAGAEGDVATNVTDGKAK</sequence>
<dbReference type="OrthoDB" id="5428081at2759"/>
<keyword evidence="2" id="KW-0812">Transmembrane</keyword>
<dbReference type="InParanoid" id="A0A1Y2E859"/>
<proteinExistence type="predicted"/>
<evidence type="ECO:0000313" key="3">
    <source>
        <dbReference type="EMBL" id="ORY67466.1"/>
    </source>
</evidence>
<evidence type="ECO:0000256" key="2">
    <source>
        <dbReference type="SAM" id="Phobius"/>
    </source>
</evidence>
<dbReference type="AlphaFoldDB" id="A0A1Y2E859"/>
<keyword evidence="2" id="KW-0472">Membrane</keyword>
<reference evidence="3 4" key="1">
    <citation type="submission" date="2016-07" db="EMBL/GenBank/DDBJ databases">
        <title>Pervasive Adenine N6-methylation of Active Genes in Fungi.</title>
        <authorList>
            <consortium name="DOE Joint Genome Institute"/>
            <person name="Mondo S.J."/>
            <person name="Dannebaum R.O."/>
            <person name="Kuo R.C."/>
            <person name="Labutti K."/>
            <person name="Haridas S."/>
            <person name="Kuo A."/>
            <person name="Salamov A."/>
            <person name="Ahrendt S.R."/>
            <person name="Lipzen A."/>
            <person name="Sullivan W."/>
            <person name="Andreopoulos W.B."/>
            <person name="Clum A."/>
            <person name="Lindquist E."/>
            <person name="Daum C."/>
            <person name="Ramamoorthy G.K."/>
            <person name="Gryganskyi A."/>
            <person name="Culley D."/>
            <person name="Magnuson J.K."/>
            <person name="James T.Y."/>
            <person name="O'Malley M.A."/>
            <person name="Stajich J.E."/>
            <person name="Spatafora J.W."/>
            <person name="Visel A."/>
            <person name="Grigoriev I.V."/>
        </authorList>
    </citation>
    <scope>NUCLEOTIDE SEQUENCE [LARGE SCALE GENOMIC DNA]</scope>
    <source>
        <strain evidence="3 4">CBS 129021</strain>
    </source>
</reference>
<dbReference type="EMBL" id="MCFJ01000004">
    <property type="protein sequence ID" value="ORY67466.1"/>
    <property type="molecule type" value="Genomic_DNA"/>
</dbReference>
<dbReference type="Proteomes" id="UP000193689">
    <property type="component" value="Unassembled WGS sequence"/>
</dbReference>
<feature type="transmembrane region" description="Helical" evidence="2">
    <location>
        <begin position="41"/>
        <end position="61"/>
    </location>
</feature>
<dbReference type="GeneID" id="63771720"/>
<name>A0A1Y2E859_9PEZI</name>
<keyword evidence="4" id="KW-1185">Reference proteome</keyword>
<evidence type="ECO:0000313" key="4">
    <source>
        <dbReference type="Proteomes" id="UP000193689"/>
    </source>
</evidence>
<gene>
    <name evidence="3" type="ORF">BCR38DRAFT_337093</name>
</gene>
<accession>A0A1Y2E859</accession>
<organism evidence="3 4">
    <name type="scientific">Pseudomassariella vexata</name>
    <dbReference type="NCBI Taxonomy" id="1141098"/>
    <lineage>
        <taxon>Eukaryota</taxon>
        <taxon>Fungi</taxon>
        <taxon>Dikarya</taxon>
        <taxon>Ascomycota</taxon>
        <taxon>Pezizomycotina</taxon>
        <taxon>Sordariomycetes</taxon>
        <taxon>Xylariomycetidae</taxon>
        <taxon>Amphisphaeriales</taxon>
        <taxon>Pseudomassariaceae</taxon>
        <taxon>Pseudomassariella</taxon>
    </lineage>
</organism>
<comment type="caution">
    <text evidence="3">The sequence shown here is derived from an EMBL/GenBank/DDBJ whole genome shotgun (WGS) entry which is preliminary data.</text>
</comment>
<evidence type="ECO:0000256" key="1">
    <source>
        <dbReference type="SAM" id="MobiDB-lite"/>
    </source>
</evidence>
<keyword evidence="2" id="KW-1133">Transmembrane helix</keyword>
<feature type="region of interest" description="Disordered" evidence="1">
    <location>
        <begin position="1"/>
        <end position="28"/>
    </location>
</feature>